<feature type="signal peptide" evidence="2">
    <location>
        <begin position="1"/>
        <end position="20"/>
    </location>
</feature>
<accession>A0A2B7XYH4</accession>
<reference evidence="3 4" key="1">
    <citation type="submission" date="2017-10" db="EMBL/GenBank/DDBJ databases">
        <title>Comparative genomics in systemic dimorphic fungi from Ajellomycetaceae.</title>
        <authorList>
            <person name="Munoz J.F."/>
            <person name="Mcewen J.G."/>
            <person name="Clay O.K."/>
            <person name="Cuomo C.A."/>
        </authorList>
    </citation>
    <scope>NUCLEOTIDE SEQUENCE [LARGE SCALE GENOMIC DNA]</scope>
    <source>
        <strain evidence="3 4">UAMH5409</strain>
    </source>
</reference>
<proteinExistence type="predicted"/>
<keyword evidence="1" id="KW-0472">Membrane</keyword>
<organism evidence="3 4">
    <name type="scientific">Helicocarpus griseus UAMH5409</name>
    <dbReference type="NCBI Taxonomy" id="1447875"/>
    <lineage>
        <taxon>Eukaryota</taxon>
        <taxon>Fungi</taxon>
        <taxon>Dikarya</taxon>
        <taxon>Ascomycota</taxon>
        <taxon>Pezizomycotina</taxon>
        <taxon>Eurotiomycetes</taxon>
        <taxon>Eurotiomycetidae</taxon>
        <taxon>Onygenales</taxon>
        <taxon>Ajellomycetaceae</taxon>
        <taxon>Helicocarpus</taxon>
    </lineage>
</organism>
<keyword evidence="1" id="KW-1133">Transmembrane helix</keyword>
<evidence type="ECO:0000256" key="1">
    <source>
        <dbReference type="SAM" id="Phobius"/>
    </source>
</evidence>
<name>A0A2B7XYH4_9EURO</name>
<evidence type="ECO:0000256" key="2">
    <source>
        <dbReference type="SAM" id="SignalP"/>
    </source>
</evidence>
<dbReference type="Pfam" id="PF18647">
    <property type="entry name" value="Fungal_lectin_2"/>
    <property type="match status" value="1"/>
</dbReference>
<feature type="transmembrane region" description="Helical" evidence="1">
    <location>
        <begin position="105"/>
        <end position="129"/>
    </location>
</feature>
<comment type="caution">
    <text evidence="3">The sequence shown here is derived from an EMBL/GenBank/DDBJ whole genome shotgun (WGS) entry which is preliminary data.</text>
</comment>
<evidence type="ECO:0000313" key="3">
    <source>
        <dbReference type="EMBL" id="PGH13995.1"/>
    </source>
</evidence>
<evidence type="ECO:0000313" key="4">
    <source>
        <dbReference type="Proteomes" id="UP000223968"/>
    </source>
</evidence>
<keyword evidence="2" id="KW-0732">Signal</keyword>
<sequence>MRDCAAALLLHLSLQTLVAADVPTFTQKVSKEYIGTAGDSTNVEPNDVAVSSQGSLTITFGTELSSKIHDTLKSKCKNPEDKECRKQLQQVMGIGPRANGVQKRVIGGFLAAGGVAISYLTYVILSYIWNDMDESHFKKVQITIPQDQVDEVSKWELDNGTFNYKPPNSDAVKVEMDSNQMLPDNAPSATIAGNGNIILDVPGLEGAIEDSWKSVKCTRQVERSIEQSIAKRVNVQCLVQFAQAILRVAQVGGPAENIQFVSPMDFPKPKNKLLVEAMKQDKDFAEDMFFSKSLDTEQRGSIADFASWMAFGYTVGHLELNNDKMVFSSSFLESQEEEDEKKKCPKKPYIRFCRNCGGNTSEKKGAYMGICEAIEKMITIKAAPCYVDRGLDTGPTRQDREAAFKHFQSPPEDAKEDKKTCYKQDTDRMEDERNWKFVQQKKLQEAVDKFCGDDWEDNDNQEKDYHKDDWDHVKITLSGKDGEKATKGDCKKALRHLNADCDWDGSNEYNTNQFNWKWGGEYVQGNGIKWIIAPQKERVIFDKPKNEGGRSCHRKGDFHRYRNQKNGERINTREAKMTFQQCVHAMREFDSETDMMCGDLLHMGLHNKRGYKSTKDCSANTWPCLSYYVHEGYGAEGKHRPTTLGGPTAGQI</sequence>
<dbReference type="AlphaFoldDB" id="A0A2B7XYH4"/>
<keyword evidence="1" id="KW-0812">Transmembrane</keyword>
<keyword evidence="4" id="KW-1185">Reference proteome</keyword>
<gene>
    <name evidence="3" type="ORF">AJ79_03264</name>
</gene>
<protein>
    <recommendedName>
        <fullName evidence="5">Ecp2 effector protein domain-containing protein</fullName>
    </recommendedName>
</protein>
<evidence type="ECO:0008006" key="5">
    <source>
        <dbReference type="Google" id="ProtNLM"/>
    </source>
</evidence>
<dbReference type="EMBL" id="PDNB01000039">
    <property type="protein sequence ID" value="PGH13995.1"/>
    <property type="molecule type" value="Genomic_DNA"/>
</dbReference>
<dbReference type="Proteomes" id="UP000223968">
    <property type="component" value="Unassembled WGS sequence"/>
</dbReference>
<feature type="chain" id="PRO_5011998986" description="Ecp2 effector protein domain-containing protein" evidence="2">
    <location>
        <begin position="21"/>
        <end position="652"/>
    </location>
</feature>
<dbReference type="OrthoDB" id="3800666at2759"/>